<dbReference type="Pfam" id="PF00753">
    <property type="entry name" value="Lactamase_B"/>
    <property type="match status" value="1"/>
</dbReference>
<dbReference type="PANTHER" id="PTHR42978">
    <property type="entry name" value="QUORUM-QUENCHING LACTONASE YTNP-RELATED-RELATED"/>
    <property type="match status" value="1"/>
</dbReference>
<sequence>MSDYSIWVLEYAAVEKFPFSVMMYGPQHQGIRKLPYAYALLKGKGETILIDTGYDHVNFGKTLAEAYGVSNYHGPREVLAECGVAPEDITKVFVTHAHFDHMGAIDHFPNATFYLQKRELDKWVWALTLGSEYRFLVGGGDPADIVKAVDAAREGRMELIDGDREDVLPGIDVNLAEDTHTYGSMYVTIRNDGARDSADKWIFAGDLIYTYDNLTGLDPEDPQIVPIGLAVGSQHNLIFSSAEMLKSVGGEARRVIPIHEDRLHTMFPSRKTDAGLQVVEIALADGETSRVS</sequence>
<dbReference type="EMBL" id="JAZHOF010000006">
    <property type="protein sequence ID" value="MEJ8572971.1"/>
    <property type="molecule type" value="Genomic_DNA"/>
</dbReference>
<keyword evidence="3" id="KW-0479">Metal-binding</keyword>
<proteinExistence type="inferred from homology"/>
<dbReference type="PANTHER" id="PTHR42978:SF7">
    <property type="entry name" value="METALLO-HYDROLASE RV2300C-RELATED"/>
    <property type="match status" value="1"/>
</dbReference>
<comment type="similarity">
    <text evidence="2">Belongs to the metallo-beta-lactamase superfamily.</text>
</comment>
<dbReference type="Gene3D" id="3.60.15.10">
    <property type="entry name" value="Ribonuclease Z/Hydroxyacylglutathione hydrolase-like"/>
    <property type="match status" value="1"/>
</dbReference>
<comment type="caution">
    <text evidence="7">The sequence shown here is derived from an EMBL/GenBank/DDBJ whole genome shotgun (WGS) entry which is preliminary data.</text>
</comment>
<dbReference type="Proteomes" id="UP001378188">
    <property type="component" value="Unassembled WGS sequence"/>
</dbReference>
<dbReference type="GO" id="GO:0016787">
    <property type="term" value="F:hydrolase activity"/>
    <property type="evidence" value="ECO:0007669"/>
    <property type="project" value="UniProtKB-KW"/>
</dbReference>
<feature type="domain" description="Metallo-beta-lactamase" evidence="6">
    <location>
        <begin position="35"/>
        <end position="259"/>
    </location>
</feature>
<comment type="cofactor">
    <cofactor evidence="1">
        <name>Zn(2+)</name>
        <dbReference type="ChEBI" id="CHEBI:29105"/>
    </cofactor>
</comment>
<evidence type="ECO:0000313" key="7">
    <source>
        <dbReference type="EMBL" id="MEJ8572971.1"/>
    </source>
</evidence>
<accession>A0AAW9RT93</accession>
<dbReference type="InterPro" id="IPR036866">
    <property type="entry name" value="RibonucZ/Hydroxyglut_hydro"/>
</dbReference>
<name>A0AAW9RT93_9HYPH</name>
<evidence type="ECO:0000313" key="8">
    <source>
        <dbReference type="Proteomes" id="UP001378188"/>
    </source>
</evidence>
<dbReference type="AlphaFoldDB" id="A0AAW9RT93"/>
<keyword evidence="5" id="KW-0862">Zinc</keyword>
<dbReference type="InterPro" id="IPR001279">
    <property type="entry name" value="Metallo-B-lactamas"/>
</dbReference>
<keyword evidence="8" id="KW-1185">Reference proteome</keyword>
<dbReference type="GO" id="GO:0046872">
    <property type="term" value="F:metal ion binding"/>
    <property type="evidence" value="ECO:0007669"/>
    <property type="project" value="UniProtKB-KW"/>
</dbReference>
<dbReference type="SUPFAM" id="SSF56281">
    <property type="entry name" value="Metallo-hydrolase/oxidoreductase"/>
    <property type="match status" value="1"/>
</dbReference>
<keyword evidence="4" id="KW-0378">Hydrolase</keyword>
<dbReference type="InterPro" id="IPR051013">
    <property type="entry name" value="MBL_superfamily_lactonases"/>
</dbReference>
<dbReference type="SMART" id="SM00849">
    <property type="entry name" value="Lactamase_B"/>
    <property type="match status" value="1"/>
</dbReference>
<evidence type="ECO:0000256" key="3">
    <source>
        <dbReference type="ARBA" id="ARBA00022723"/>
    </source>
</evidence>
<evidence type="ECO:0000259" key="6">
    <source>
        <dbReference type="SMART" id="SM00849"/>
    </source>
</evidence>
<dbReference type="RefSeq" id="WP_340330663.1">
    <property type="nucleotide sequence ID" value="NZ_JAZHOF010000006.1"/>
</dbReference>
<organism evidence="7 8">
    <name type="scientific">Microbaculum marinum</name>
    <dbReference type="NCBI Taxonomy" id="1764581"/>
    <lineage>
        <taxon>Bacteria</taxon>
        <taxon>Pseudomonadati</taxon>
        <taxon>Pseudomonadota</taxon>
        <taxon>Alphaproteobacteria</taxon>
        <taxon>Hyphomicrobiales</taxon>
        <taxon>Tepidamorphaceae</taxon>
        <taxon>Microbaculum</taxon>
    </lineage>
</organism>
<evidence type="ECO:0000256" key="2">
    <source>
        <dbReference type="ARBA" id="ARBA00007749"/>
    </source>
</evidence>
<evidence type="ECO:0000256" key="4">
    <source>
        <dbReference type="ARBA" id="ARBA00022801"/>
    </source>
</evidence>
<reference evidence="7 8" key="1">
    <citation type="submission" date="2024-02" db="EMBL/GenBank/DDBJ databases">
        <title>Genome analysis and characterization of Microbaculum marinisediminis sp. nov., isolated from marine sediment.</title>
        <authorList>
            <person name="Du Z.-J."/>
            <person name="Ye Y.-Q."/>
            <person name="Zhang Z.-R."/>
            <person name="Yuan S.-M."/>
            <person name="Zhang X.-Y."/>
        </authorList>
    </citation>
    <scope>NUCLEOTIDE SEQUENCE [LARGE SCALE GENOMIC DNA]</scope>
    <source>
        <strain evidence="7 8">SDUM1044001</strain>
    </source>
</reference>
<evidence type="ECO:0000256" key="5">
    <source>
        <dbReference type="ARBA" id="ARBA00022833"/>
    </source>
</evidence>
<gene>
    <name evidence="7" type="ORF">V3328_15885</name>
</gene>
<dbReference type="CDD" id="cd07729">
    <property type="entry name" value="AHL_lactonase_MBL-fold"/>
    <property type="match status" value="1"/>
</dbReference>
<protein>
    <submittedName>
        <fullName evidence="7">N-acyl homoserine lactonase family protein</fullName>
    </submittedName>
</protein>
<evidence type="ECO:0000256" key="1">
    <source>
        <dbReference type="ARBA" id="ARBA00001947"/>
    </source>
</evidence>